<dbReference type="RefSeq" id="WP_171469831.1">
    <property type="nucleotide sequence ID" value="NZ_CP053452.2"/>
</dbReference>
<accession>A0A6M5YK65</accession>
<dbReference type="PROSITE" id="PS51383">
    <property type="entry name" value="YJEF_C_3"/>
    <property type="match status" value="1"/>
</dbReference>
<dbReference type="EMBL" id="CP053452">
    <property type="protein sequence ID" value="QJW93676.1"/>
    <property type="molecule type" value="Genomic_DNA"/>
</dbReference>
<proteinExistence type="inferred from homology"/>
<dbReference type="NCBIfam" id="TIGR00196">
    <property type="entry name" value="yjeF_cterm"/>
    <property type="match status" value="1"/>
</dbReference>
<keyword evidence="2 6" id="KW-0067">ATP-binding</keyword>
<feature type="domain" description="YjeF C-terminal" evidence="7">
    <location>
        <begin position="4"/>
        <end position="286"/>
    </location>
</feature>
<protein>
    <recommendedName>
        <fullName evidence="6">ADP-dependent (S)-NAD(P)H-hydrate dehydratase</fullName>
        <ecNumber evidence="6">4.2.1.136</ecNumber>
    </recommendedName>
    <alternativeName>
        <fullName evidence="6">ADP-dependent NAD(P)HX dehydratase</fullName>
    </alternativeName>
</protein>
<keyword evidence="5 6" id="KW-0456">Lyase</keyword>
<name>A0A6M5YK65_9BACT</name>
<comment type="catalytic activity">
    <reaction evidence="6">
        <text>(6S)-NADPHX + ADP = AMP + phosphate + NADPH + H(+)</text>
        <dbReference type="Rhea" id="RHEA:32235"/>
        <dbReference type="ChEBI" id="CHEBI:15378"/>
        <dbReference type="ChEBI" id="CHEBI:43474"/>
        <dbReference type="ChEBI" id="CHEBI:57783"/>
        <dbReference type="ChEBI" id="CHEBI:64076"/>
        <dbReference type="ChEBI" id="CHEBI:456215"/>
        <dbReference type="ChEBI" id="CHEBI:456216"/>
        <dbReference type="EC" id="4.2.1.136"/>
    </reaction>
</comment>
<dbReference type="HAMAP" id="MF_01965">
    <property type="entry name" value="NADHX_dehydratase"/>
    <property type="match status" value="1"/>
</dbReference>
<dbReference type="KEGG" id="ftj:FTUN_1184"/>
<sequence>MDATPIHELPRLPRRAAAGHKGTYGKVLVVAGSRGMSGAAVLCGRAALRAGAGLVQVASPVDVQEVVAAGCPAYMTTGIRQHADGSFGDGTAEETFDLARSADVLAIGPGLGRGQGTGTFVRSVLDEITDKPVVLDADGLFAVSPFTGVARRTAPLVLTPHPGEFARLTGDAAPTTDAERHKQAVAFARMFGCVLLLKGSGTLVTDGANLYRNTTGNPGMATGGSGDVLTGVIAALIGQGLGALDAAVLGAWVHGRAGDLGAGAIGQTALTAPDLVEHLPAAFRELETHW</sequence>
<dbReference type="GO" id="GO:0005524">
    <property type="term" value="F:ATP binding"/>
    <property type="evidence" value="ECO:0007669"/>
    <property type="project" value="UniProtKB-KW"/>
</dbReference>
<dbReference type="Gene3D" id="3.40.1190.20">
    <property type="match status" value="1"/>
</dbReference>
<dbReference type="PROSITE" id="PS01050">
    <property type="entry name" value="YJEF_C_2"/>
    <property type="match status" value="1"/>
</dbReference>
<keyword evidence="4 6" id="KW-0520">NAD</keyword>
<feature type="binding site" evidence="6">
    <location>
        <position position="161"/>
    </location>
    <ligand>
        <name>(6S)-NADPHX</name>
        <dbReference type="ChEBI" id="CHEBI:64076"/>
    </ligand>
</feature>
<comment type="subunit">
    <text evidence="6">Homotetramer.</text>
</comment>
<organism evidence="8 9">
    <name type="scientific">Frigoriglobus tundricola</name>
    <dbReference type="NCBI Taxonomy" id="2774151"/>
    <lineage>
        <taxon>Bacteria</taxon>
        <taxon>Pseudomonadati</taxon>
        <taxon>Planctomycetota</taxon>
        <taxon>Planctomycetia</taxon>
        <taxon>Gemmatales</taxon>
        <taxon>Gemmataceae</taxon>
        <taxon>Frigoriglobus</taxon>
    </lineage>
</organism>
<dbReference type="EC" id="4.2.1.136" evidence="6"/>
<dbReference type="InterPro" id="IPR017953">
    <property type="entry name" value="Carbohydrate_kinase_pred_CS"/>
</dbReference>
<dbReference type="CDD" id="cd01171">
    <property type="entry name" value="YXKO-related"/>
    <property type="match status" value="1"/>
</dbReference>
<keyword evidence="9" id="KW-1185">Reference proteome</keyword>
<dbReference type="Proteomes" id="UP000503447">
    <property type="component" value="Chromosome"/>
</dbReference>
<dbReference type="GO" id="GO:0046496">
    <property type="term" value="P:nicotinamide nucleotide metabolic process"/>
    <property type="evidence" value="ECO:0007669"/>
    <property type="project" value="UniProtKB-UniRule"/>
</dbReference>
<keyword evidence="8" id="KW-0413">Isomerase</keyword>
<feature type="binding site" evidence="6">
    <location>
        <position position="226"/>
    </location>
    <ligand>
        <name>AMP</name>
        <dbReference type="ChEBI" id="CHEBI:456215"/>
    </ligand>
</feature>
<feature type="binding site" evidence="6">
    <location>
        <position position="39"/>
    </location>
    <ligand>
        <name>(6S)-NADPHX</name>
        <dbReference type="ChEBI" id="CHEBI:64076"/>
    </ligand>
</feature>
<dbReference type="InterPro" id="IPR000631">
    <property type="entry name" value="CARKD"/>
</dbReference>
<reference evidence="9" key="1">
    <citation type="submission" date="2020-05" db="EMBL/GenBank/DDBJ databases">
        <title>Frigoriglobus tundricola gen. nov., sp. nov., a psychrotolerant cellulolytic planctomycete of the family Gemmataceae with two divergent copies of 16S rRNA gene.</title>
        <authorList>
            <person name="Kulichevskaya I.S."/>
            <person name="Ivanova A.A."/>
            <person name="Naumoff D.G."/>
            <person name="Beletsky A.V."/>
            <person name="Rijpstra W.I.C."/>
            <person name="Sinninghe Damste J.S."/>
            <person name="Mardanov A.V."/>
            <person name="Ravin N.V."/>
            <person name="Dedysh S.N."/>
        </authorList>
    </citation>
    <scope>NUCLEOTIDE SEQUENCE [LARGE SCALE GENOMIC DNA]</scope>
    <source>
        <strain evidence="9">PL17</strain>
    </source>
</reference>
<dbReference type="AlphaFoldDB" id="A0A6M5YK65"/>
<dbReference type="InterPro" id="IPR029056">
    <property type="entry name" value="Ribokinase-like"/>
</dbReference>
<dbReference type="PANTHER" id="PTHR12592">
    <property type="entry name" value="ATP-DEPENDENT (S)-NAD(P)H-HYDRATE DEHYDRATASE FAMILY MEMBER"/>
    <property type="match status" value="1"/>
</dbReference>
<comment type="cofactor">
    <cofactor evidence="6">
        <name>Mg(2+)</name>
        <dbReference type="ChEBI" id="CHEBI:18420"/>
    </cofactor>
</comment>
<evidence type="ECO:0000313" key="8">
    <source>
        <dbReference type="EMBL" id="QJW93676.1"/>
    </source>
</evidence>
<keyword evidence="3 6" id="KW-0521">NADP</keyword>
<dbReference type="GO" id="GO:0110051">
    <property type="term" value="P:metabolite repair"/>
    <property type="evidence" value="ECO:0007669"/>
    <property type="project" value="TreeGrafter"/>
</dbReference>
<evidence type="ECO:0000259" key="7">
    <source>
        <dbReference type="PROSITE" id="PS51383"/>
    </source>
</evidence>
<dbReference type="Pfam" id="PF01256">
    <property type="entry name" value="Carb_kinase"/>
    <property type="match status" value="1"/>
</dbReference>
<evidence type="ECO:0000256" key="3">
    <source>
        <dbReference type="ARBA" id="ARBA00022857"/>
    </source>
</evidence>
<feature type="binding site" evidence="6">
    <location>
        <position position="110"/>
    </location>
    <ligand>
        <name>(6S)-NADPHX</name>
        <dbReference type="ChEBI" id="CHEBI:64076"/>
    </ligand>
</feature>
<feature type="binding site" evidence="6">
    <location>
        <position position="227"/>
    </location>
    <ligand>
        <name>(6S)-NADPHX</name>
        <dbReference type="ChEBI" id="CHEBI:64076"/>
    </ligand>
</feature>
<evidence type="ECO:0000256" key="4">
    <source>
        <dbReference type="ARBA" id="ARBA00023027"/>
    </source>
</evidence>
<evidence type="ECO:0000256" key="1">
    <source>
        <dbReference type="ARBA" id="ARBA00022741"/>
    </source>
</evidence>
<dbReference type="PANTHER" id="PTHR12592:SF0">
    <property type="entry name" value="ATP-DEPENDENT (S)-NAD(P)H-HYDRATE DEHYDRATASE"/>
    <property type="match status" value="1"/>
</dbReference>
<gene>
    <name evidence="6" type="primary">nnrD</name>
    <name evidence="8" type="ORF">FTUN_1184</name>
</gene>
<evidence type="ECO:0000313" key="9">
    <source>
        <dbReference type="Proteomes" id="UP000503447"/>
    </source>
</evidence>
<feature type="binding site" evidence="6">
    <location>
        <begin position="198"/>
        <end position="202"/>
    </location>
    <ligand>
        <name>AMP</name>
        <dbReference type="ChEBI" id="CHEBI:456215"/>
    </ligand>
</feature>
<comment type="catalytic activity">
    <reaction evidence="6">
        <text>(6S)-NADHX + ADP = AMP + phosphate + NADH + H(+)</text>
        <dbReference type="Rhea" id="RHEA:32223"/>
        <dbReference type="ChEBI" id="CHEBI:15378"/>
        <dbReference type="ChEBI" id="CHEBI:43474"/>
        <dbReference type="ChEBI" id="CHEBI:57945"/>
        <dbReference type="ChEBI" id="CHEBI:64074"/>
        <dbReference type="ChEBI" id="CHEBI:456215"/>
        <dbReference type="ChEBI" id="CHEBI:456216"/>
        <dbReference type="EC" id="4.2.1.136"/>
    </reaction>
</comment>
<comment type="function">
    <text evidence="6">Catalyzes the dehydration of the S-form of NAD(P)HX at the expense of ADP, which is converted to AMP. Together with NAD(P)HX epimerase, which catalyzes the epimerization of the S- and R-forms, the enzyme allows the repair of both epimers of NAD(P)HX, a damaged form of NAD(P)H that is a result of enzymatic or heat-dependent hydration.</text>
</comment>
<evidence type="ECO:0000256" key="5">
    <source>
        <dbReference type="ARBA" id="ARBA00023239"/>
    </source>
</evidence>
<evidence type="ECO:0000256" key="2">
    <source>
        <dbReference type="ARBA" id="ARBA00022840"/>
    </source>
</evidence>
<dbReference type="GO" id="GO:0052855">
    <property type="term" value="F:ADP-dependent NAD(P)H-hydrate dehydratase activity"/>
    <property type="evidence" value="ECO:0007669"/>
    <property type="project" value="UniProtKB-UniRule"/>
</dbReference>
<dbReference type="GO" id="GO:0052856">
    <property type="term" value="F:NAD(P)HX epimerase activity"/>
    <property type="evidence" value="ECO:0007669"/>
    <property type="project" value="TreeGrafter"/>
</dbReference>
<evidence type="ECO:0000256" key="6">
    <source>
        <dbReference type="HAMAP-Rule" id="MF_01965"/>
    </source>
</evidence>
<comment type="similarity">
    <text evidence="6">Belongs to the NnrD/CARKD family.</text>
</comment>
<keyword evidence="1 6" id="KW-0547">Nucleotide-binding</keyword>
<dbReference type="SUPFAM" id="SSF53613">
    <property type="entry name" value="Ribokinase-like"/>
    <property type="match status" value="1"/>
</dbReference>